<dbReference type="CDD" id="cd00882">
    <property type="entry name" value="Ras_like_GTPase"/>
    <property type="match status" value="1"/>
</dbReference>
<keyword evidence="4" id="KW-1185">Reference proteome</keyword>
<protein>
    <recommendedName>
        <fullName evidence="2">G domain-containing protein</fullName>
    </recommendedName>
</protein>
<dbReference type="InterPro" id="IPR027417">
    <property type="entry name" value="P-loop_NTPase"/>
</dbReference>
<dbReference type="OrthoDB" id="8954335at2759"/>
<dbReference type="InterPro" id="IPR006073">
    <property type="entry name" value="GTP-bd"/>
</dbReference>
<dbReference type="Pfam" id="PF01926">
    <property type="entry name" value="MMR_HSR1"/>
    <property type="match status" value="1"/>
</dbReference>
<gene>
    <name evidence="3" type="ORF">NA57DRAFT_7635</name>
</gene>
<dbReference type="GO" id="GO:0005525">
    <property type="term" value="F:GTP binding"/>
    <property type="evidence" value="ECO:0007669"/>
    <property type="project" value="InterPro"/>
</dbReference>
<evidence type="ECO:0000259" key="2">
    <source>
        <dbReference type="Pfam" id="PF01926"/>
    </source>
</evidence>
<evidence type="ECO:0000313" key="4">
    <source>
        <dbReference type="Proteomes" id="UP000799772"/>
    </source>
</evidence>
<feature type="non-terminal residue" evidence="3">
    <location>
        <position position="288"/>
    </location>
</feature>
<dbReference type="Gene3D" id="3.40.50.300">
    <property type="entry name" value="P-loop containing nucleotide triphosphate hydrolases"/>
    <property type="match status" value="1"/>
</dbReference>
<reference evidence="3" key="1">
    <citation type="journal article" date="2020" name="Stud. Mycol.">
        <title>101 Dothideomycetes genomes: a test case for predicting lifestyles and emergence of pathogens.</title>
        <authorList>
            <person name="Haridas S."/>
            <person name="Albert R."/>
            <person name="Binder M."/>
            <person name="Bloem J."/>
            <person name="Labutti K."/>
            <person name="Salamov A."/>
            <person name="Andreopoulos B."/>
            <person name="Baker S."/>
            <person name="Barry K."/>
            <person name="Bills G."/>
            <person name="Bluhm B."/>
            <person name="Cannon C."/>
            <person name="Castanera R."/>
            <person name="Culley D."/>
            <person name="Daum C."/>
            <person name="Ezra D."/>
            <person name="Gonzalez J."/>
            <person name="Henrissat B."/>
            <person name="Kuo A."/>
            <person name="Liang C."/>
            <person name="Lipzen A."/>
            <person name="Lutzoni F."/>
            <person name="Magnuson J."/>
            <person name="Mondo S."/>
            <person name="Nolan M."/>
            <person name="Ohm R."/>
            <person name="Pangilinan J."/>
            <person name="Park H.-J."/>
            <person name="Ramirez L."/>
            <person name="Alfaro M."/>
            <person name="Sun H."/>
            <person name="Tritt A."/>
            <person name="Yoshinaga Y."/>
            <person name="Zwiers L.-H."/>
            <person name="Turgeon B."/>
            <person name="Goodwin S."/>
            <person name="Spatafora J."/>
            <person name="Crous P."/>
            <person name="Grigoriev I."/>
        </authorList>
    </citation>
    <scope>NUCLEOTIDE SEQUENCE</scope>
    <source>
        <strain evidence="3">CBS 133067</strain>
    </source>
</reference>
<feature type="non-terminal residue" evidence="3">
    <location>
        <position position="1"/>
    </location>
</feature>
<dbReference type="AlphaFoldDB" id="A0A9P4MEM3"/>
<name>A0A9P4MEM3_9PEZI</name>
<evidence type="ECO:0000313" key="3">
    <source>
        <dbReference type="EMBL" id="KAF2102744.1"/>
    </source>
</evidence>
<feature type="coiled-coil region" evidence="1">
    <location>
        <begin position="204"/>
        <end position="271"/>
    </location>
</feature>
<organism evidence="3 4">
    <name type="scientific">Rhizodiscina lignyota</name>
    <dbReference type="NCBI Taxonomy" id="1504668"/>
    <lineage>
        <taxon>Eukaryota</taxon>
        <taxon>Fungi</taxon>
        <taxon>Dikarya</taxon>
        <taxon>Ascomycota</taxon>
        <taxon>Pezizomycotina</taxon>
        <taxon>Dothideomycetes</taxon>
        <taxon>Pleosporomycetidae</taxon>
        <taxon>Aulographales</taxon>
        <taxon>Rhizodiscinaceae</taxon>
        <taxon>Rhizodiscina</taxon>
    </lineage>
</organism>
<accession>A0A9P4MEM3</accession>
<evidence type="ECO:0000256" key="1">
    <source>
        <dbReference type="SAM" id="Coils"/>
    </source>
</evidence>
<proteinExistence type="predicted"/>
<dbReference type="SUPFAM" id="SSF52540">
    <property type="entry name" value="P-loop containing nucleoside triphosphate hydrolases"/>
    <property type="match status" value="1"/>
</dbReference>
<sequence length="288" mass="33605">IAVMGVTGSGKSTFIRTASGDETISIGHTLKSCTSELKGYSFHHNGYNIVLVDSPGFNDTYRSEADVLADIAKWLRESYENKTRLNGIIYMHNIHNERMEGSAIRNLRMFREICGEEPLKNVILVTSFWDSVEKAMGESREKELRTDPDFWGRMIRRGSRIDRFTDRTSALKIVASLVKKNSVTLNIQRELVEEQKTLVDTSAGRVVNEELLRLEEKYKKENEKIQKEMEQALRDRDDELQEILSEQRRKMEDELERVHRQQEQLKAERRADWRHMENKLSSRIRGLE</sequence>
<dbReference type="Proteomes" id="UP000799772">
    <property type="component" value="Unassembled WGS sequence"/>
</dbReference>
<feature type="domain" description="G" evidence="2">
    <location>
        <begin position="1"/>
        <end position="96"/>
    </location>
</feature>
<dbReference type="EMBL" id="ML978122">
    <property type="protein sequence ID" value="KAF2102744.1"/>
    <property type="molecule type" value="Genomic_DNA"/>
</dbReference>
<comment type="caution">
    <text evidence="3">The sequence shown here is derived from an EMBL/GenBank/DDBJ whole genome shotgun (WGS) entry which is preliminary data.</text>
</comment>
<keyword evidence="1" id="KW-0175">Coiled coil</keyword>